<comment type="caution">
    <text evidence="1">The sequence shown here is derived from an EMBL/GenBank/DDBJ whole genome shotgun (WGS) entry which is preliminary data.</text>
</comment>
<name>A0ABW0H7B9_9HYPH</name>
<dbReference type="Proteomes" id="UP001596104">
    <property type="component" value="Unassembled WGS sequence"/>
</dbReference>
<gene>
    <name evidence="1" type="ORF">ACFPPC_07910</name>
</gene>
<protein>
    <submittedName>
        <fullName evidence="1">Uncharacterized protein</fullName>
    </submittedName>
</protein>
<evidence type="ECO:0000313" key="1">
    <source>
        <dbReference type="EMBL" id="MFC5392562.1"/>
    </source>
</evidence>
<evidence type="ECO:0000313" key="2">
    <source>
        <dbReference type="Proteomes" id="UP001596104"/>
    </source>
</evidence>
<dbReference type="Gene3D" id="3.40.50.10330">
    <property type="entry name" value="Probable inorganic polyphosphate/atp-NAD kinase, domain 1"/>
    <property type="match status" value="1"/>
</dbReference>
<dbReference type="InterPro" id="IPR016064">
    <property type="entry name" value="NAD/diacylglycerol_kinase_sf"/>
</dbReference>
<dbReference type="RefSeq" id="WP_377007366.1">
    <property type="nucleotide sequence ID" value="NZ_JBHSLV010000012.1"/>
</dbReference>
<dbReference type="InterPro" id="IPR017438">
    <property type="entry name" value="ATP-NAD_kinase_N"/>
</dbReference>
<organism evidence="1 2">
    <name type="scientific">Bosea vestrisii</name>
    <dbReference type="NCBI Taxonomy" id="151416"/>
    <lineage>
        <taxon>Bacteria</taxon>
        <taxon>Pseudomonadati</taxon>
        <taxon>Pseudomonadota</taxon>
        <taxon>Alphaproteobacteria</taxon>
        <taxon>Hyphomicrobiales</taxon>
        <taxon>Boseaceae</taxon>
        <taxon>Bosea</taxon>
    </lineage>
</organism>
<reference evidence="2" key="1">
    <citation type="journal article" date="2019" name="Int. J. Syst. Evol. Microbiol.">
        <title>The Global Catalogue of Microorganisms (GCM) 10K type strain sequencing project: providing services to taxonomists for standard genome sequencing and annotation.</title>
        <authorList>
            <consortium name="The Broad Institute Genomics Platform"/>
            <consortium name="The Broad Institute Genome Sequencing Center for Infectious Disease"/>
            <person name="Wu L."/>
            <person name="Ma J."/>
        </authorList>
    </citation>
    <scope>NUCLEOTIDE SEQUENCE [LARGE SCALE GENOMIC DNA]</scope>
    <source>
        <strain evidence="2">CGMCC 1.16326</strain>
    </source>
</reference>
<accession>A0ABW0H7B9</accession>
<dbReference type="EMBL" id="JBHSLV010000012">
    <property type="protein sequence ID" value="MFC5392562.1"/>
    <property type="molecule type" value="Genomic_DNA"/>
</dbReference>
<proteinExistence type="predicted"/>
<dbReference type="Gene3D" id="2.60.200.40">
    <property type="match status" value="1"/>
</dbReference>
<dbReference type="SUPFAM" id="SSF111331">
    <property type="entry name" value="NAD kinase/diacylglycerol kinase-like"/>
    <property type="match status" value="1"/>
</dbReference>
<sequence>MPMDLVGAADAITRGQMRQVDVGKVNGYGFFNVASIGLSSGLAQSLDTLLKKRFGRSGCALAHCSTPLSQHRVQAPDGAGLLGGRRSTALLDDMICRAT</sequence>
<keyword evidence="2" id="KW-1185">Reference proteome</keyword>